<feature type="compositionally biased region" description="Acidic residues" evidence="1">
    <location>
        <begin position="80"/>
        <end position="91"/>
    </location>
</feature>
<gene>
    <name evidence="2" type="ORF">UFOPK2958_00329</name>
</gene>
<accession>A0A6J6W3M3</accession>
<organism evidence="2">
    <name type="scientific">freshwater metagenome</name>
    <dbReference type="NCBI Taxonomy" id="449393"/>
    <lineage>
        <taxon>unclassified sequences</taxon>
        <taxon>metagenomes</taxon>
        <taxon>ecological metagenomes</taxon>
    </lineage>
</organism>
<feature type="region of interest" description="Disordered" evidence="1">
    <location>
        <begin position="1"/>
        <end position="27"/>
    </location>
</feature>
<dbReference type="AlphaFoldDB" id="A0A6J6W3M3"/>
<proteinExistence type="predicted"/>
<name>A0A6J6W3M3_9ZZZZ</name>
<dbReference type="EMBL" id="CAFAAB010000023">
    <property type="protein sequence ID" value="CAB4778045.1"/>
    <property type="molecule type" value="Genomic_DNA"/>
</dbReference>
<protein>
    <submittedName>
        <fullName evidence="2">Unannotated protein</fullName>
    </submittedName>
</protein>
<evidence type="ECO:0000313" key="2">
    <source>
        <dbReference type="EMBL" id="CAB4778045.1"/>
    </source>
</evidence>
<feature type="region of interest" description="Disordered" evidence="1">
    <location>
        <begin position="58"/>
        <end position="91"/>
    </location>
</feature>
<sequence>MADLEGGTDTDAIQKDVANEGHGTQRPHDVAMVVIAAVVRLVRLVGGEGLLYKVQQEEAQDDCNRHRRNTERYRGISAEDLGEEVEADEAK</sequence>
<reference evidence="2" key="1">
    <citation type="submission" date="2020-05" db="EMBL/GenBank/DDBJ databases">
        <authorList>
            <person name="Chiriac C."/>
            <person name="Salcher M."/>
            <person name="Ghai R."/>
            <person name="Kavagutti S V."/>
        </authorList>
    </citation>
    <scope>NUCLEOTIDE SEQUENCE</scope>
</reference>
<evidence type="ECO:0000256" key="1">
    <source>
        <dbReference type="SAM" id="MobiDB-lite"/>
    </source>
</evidence>